<evidence type="ECO:0000256" key="2">
    <source>
        <dbReference type="ARBA" id="ARBA00040972"/>
    </source>
</evidence>
<dbReference type="InterPro" id="IPR000719">
    <property type="entry name" value="Prot_kinase_dom"/>
</dbReference>
<evidence type="ECO:0000256" key="5">
    <source>
        <dbReference type="SAM" id="MobiDB-lite"/>
    </source>
</evidence>
<protein>
    <recommendedName>
        <fullName evidence="2">N-terminal kinase-like protein</fullName>
    </recommendedName>
    <alternativeName>
        <fullName evidence="3">SCY1-like protein 1</fullName>
    </alternativeName>
</protein>
<name>A0ABM1BJV7_LIMPO</name>
<dbReference type="PROSITE" id="PS50011">
    <property type="entry name" value="PROTEIN_KINASE_DOM"/>
    <property type="match status" value="1"/>
</dbReference>
<dbReference type="InterPro" id="IPR051177">
    <property type="entry name" value="CIK-Related_Protein"/>
</dbReference>
<dbReference type="Gene3D" id="1.25.10.10">
    <property type="entry name" value="Leucine-rich Repeat Variant"/>
    <property type="match status" value="1"/>
</dbReference>
<feature type="region of interest" description="Disordered" evidence="5">
    <location>
        <begin position="585"/>
        <end position="755"/>
    </location>
</feature>
<feature type="compositionally biased region" description="Low complexity" evidence="5">
    <location>
        <begin position="595"/>
        <end position="620"/>
    </location>
</feature>
<feature type="compositionally biased region" description="Acidic residues" evidence="5">
    <location>
        <begin position="666"/>
        <end position="675"/>
    </location>
</feature>
<feature type="compositionally biased region" description="Polar residues" evidence="5">
    <location>
        <begin position="585"/>
        <end position="594"/>
    </location>
</feature>
<feature type="compositionally biased region" description="Polar residues" evidence="5">
    <location>
        <begin position="713"/>
        <end position="725"/>
    </location>
</feature>
<feature type="region of interest" description="Disordered" evidence="5">
    <location>
        <begin position="773"/>
        <end position="819"/>
    </location>
</feature>
<proteinExistence type="inferred from homology"/>
<comment type="similarity">
    <text evidence="1">Belongs to the protein kinase superfamily.</text>
</comment>
<gene>
    <name evidence="8" type="primary">LOC106467618</name>
</gene>
<dbReference type="InterPro" id="IPR011989">
    <property type="entry name" value="ARM-like"/>
</dbReference>
<dbReference type="PANTHER" id="PTHR12984">
    <property type="entry name" value="SCY1-RELATED S/T PROTEIN KINASE-LIKE"/>
    <property type="match status" value="1"/>
</dbReference>
<feature type="compositionally biased region" description="Low complexity" evidence="5">
    <location>
        <begin position="646"/>
        <end position="660"/>
    </location>
</feature>
<feature type="compositionally biased region" description="Acidic residues" evidence="5">
    <location>
        <begin position="631"/>
        <end position="645"/>
    </location>
</feature>
<dbReference type="RefSeq" id="XP_013783434.1">
    <property type="nucleotide sequence ID" value="XM_013927980.2"/>
</dbReference>
<evidence type="ECO:0000256" key="1">
    <source>
        <dbReference type="ARBA" id="ARBA00038349"/>
    </source>
</evidence>
<dbReference type="GeneID" id="106467618"/>
<comment type="function">
    <text evidence="4">Regulates COPI-mediated retrograde protein traffic at the interface between the Golgi apparatus and the endoplasmic reticulum. Involved in the maintenance of the Golgi apparatus morphology.</text>
</comment>
<dbReference type="PANTHER" id="PTHR12984:SF3">
    <property type="entry name" value="N-TERMINAL KINASE-LIKE PROTEIN"/>
    <property type="match status" value="1"/>
</dbReference>
<organism evidence="7 8">
    <name type="scientific">Limulus polyphemus</name>
    <name type="common">Atlantic horseshoe crab</name>
    <dbReference type="NCBI Taxonomy" id="6850"/>
    <lineage>
        <taxon>Eukaryota</taxon>
        <taxon>Metazoa</taxon>
        <taxon>Ecdysozoa</taxon>
        <taxon>Arthropoda</taxon>
        <taxon>Chelicerata</taxon>
        <taxon>Merostomata</taxon>
        <taxon>Xiphosura</taxon>
        <taxon>Limulidae</taxon>
        <taxon>Limulus</taxon>
    </lineage>
</organism>
<feature type="domain" description="Protein kinase" evidence="6">
    <location>
        <begin position="15"/>
        <end position="375"/>
    </location>
</feature>
<dbReference type="Proteomes" id="UP000694941">
    <property type="component" value="Unplaced"/>
</dbReference>
<evidence type="ECO:0000313" key="8">
    <source>
        <dbReference type="RefSeq" id="XP_013783434.1"/>
    </source>
</evidence>
<feature type="compositionally biased region" description="Basic and acidic residues" evidence="5">
    <location>
        <begin position="773"/>
        <end position="799"/>
    </location>
</feature>
<accession>A0ABM1BJV7</accession>
<dbReference type="InterPro" id="IPR034085">
    <property type="entry name" value="TOG"/>
</dbReference>
<dbReference type="SUPFAM" id="SSF48371">
    <property type="entry name" value="ARM repeat"/>
    <property type="match status" value="1"/>
</dbReference>
<evidence type="ECO:0000313" key="7">
    <source>
        <dbReference type="Proteomes" id="UP000694941"/>
    </source>
</evidence>
<dbReference type="Gene3D" id="1.10.510.10">
    <property type="entry name" value="Transferase(Phosphotransferase) domain 1"/>
    <property type="match status" value="1"/>
</dbReference>
<dbReference type="Pfam" id="PF00069">
    <property type="entry name" value="Pkinase"/>
    <property type="match status" value="1"/>
</dbReference>
<feature type="compositionally biased region" description="Basic and acidic residues" evidence="5">
    <location>
        <begin position="736"/>
        <end position="748"/>
    </location>
</feature>
<dbReference type="InterPro" id="IPR016024">
    <property type="entry name" value="ARM-type_fold"/>
</dbReference>
<evidence type="ECO:0000256" key="4">
    <source>
        <dbReference type="ARBA" id="ARBA00056114"/>
    </source>
</evidence>
<dbReference type="InterPro" id="IPR011009">
    <property type="entry name" value="Kinase-like_dom_sf"/>
</dbReference>
<evidence type="ECO:0000259" key="6">
    <source>
        <dbReference type="PROSITE" id="PS50011"/>
    </source>
</evidence>
<dbReference type="SMART" id="SM00220">
    <property type="entry name" value="S_TKc"/>
    <property type="match status" value="1"/>
</dbReference>
<feature type="compositionally biased region" description="Basic and acidic residues" evidence="5">
    <location>
        <begin position="693"/>
        <end position="702"/>
    </location>
</feature>
<reference evidence="8" key="1">
    <citation type="submission" date="2025-08" db="UniProtKB">
        <authorList>
            <consortium name="RefSeq"/>
        </authorList>
    </citation>
    <scope>IDENTIFICATION</scope>
    <source>
        <tissue evidence="8">Muscle</tissue>
    </source>
</reference>
<dbReference type="Gene3D" id="3.30.200.20">
    <property type="entry name" value="Phosphorylase Kinase, domain 1"/>
    <property type="match status" value="1"/>
</dbReference>
<evidence type="ECO:0000256" key="3">
    <source>
        <dbReference type="ARBA" id="ARBA00042347"/>
    </source>
</evidence>
<keyword evidence="7" id="KW-1185">Reference proteome</keyword>
<dbReference type="SMART" id="SM01349">
    <property type="entry name" value="TOG"/>
    <property type="match status" value="1"/>
</dbReference>
<dbReference type="SUPFAM" id="SSF56112">
    <property type="entry name" value="Protein kinase-like (PK-like)"/>
    <property type="match status" value="1"/>
</dbReference>
<sequence length="819" mass="91344">MWSFFSRDPARDFPYEISEVIPGLEEKSIWEMHKGKKKANGEPVTVFIFEVKPGGEDLLETAKSAVKRLKTLRHPNILTYIDSLETDKIVYLVTEPVETLERHLADEDVYTESQKKLAISWGLHQVVKGLSFLINDCSLAHNNVCLSSVFVDQAGNWRLAGIEYMSPVSDPPPFKSVRYLERYNTPERADPARKKVTKWSTDSWGLGCLIWEVFNGPLPKPTSLKSFGKIPKNLSAHYCELVGASPSSRPNPADFISKCRSNGGYFKNSFVDTMIFIEEMQIKDGHEKSRFFASLTPLLDSFPQNICKYNILPQLVNAFEFGDAGSAVLSPMFKLGKLLDTEQYQKKIVPCVVKLFSSKDRATRAKLLQQMDQFVHHLQPSLINDQIFPQIIQGFMDTNPTIREQTVKCMLHLSSKLNYHNLDEELLKHFARLQAKDDQGGIRTNTTVCLGKIASYLHPQTRQKVLISAFSRAMRDPFPPARTAGILALSATQSYYTLRDCATRILPALCALTVDPDKSVRDQAFKAAKGFLSKLEKVSEDPSLTEQMEADVNAASSGSSTGIAASWAGWAVSSLTAKFYKSSQQSPSQPTAVQADSQSPKLSSDSSHSVVSDQSHAAAAIVKDDHQDSGSDNEEEWNDWGDIEDSSVTSSTTAVPTTSSKLEGWDVSEDWESFEMDSGGEKSNTTVSSSRGDWNESLHEDFIPADPKLKPASSYNWKTQPSSVSDDVFSSLGGSSKKEIKKSSEHQGSKVANQMVTKSVDDTWGDWNDQFQEKTQDKAEEARKKREERRQQKLKELQARKAARQGASGPMKLGIRKEH</sequence>
<feature type="compositionally biased region" description="Polar residues" evidence="5">
    <location>
        <begin position="681"/>
        <end position="692"/>
    </location>
</feature>